<evidence type="ECO:0000256" key="1">
    <source>
        <dbReference type="ARBA" id="ARBA00005594"/>
    </source>
</evidence>
<dbReference type="GO" id="GO:0005524">
    <property type="term" value="F:ATP binding"/>
    <property type="evidence" value="ECO:0007669"/>
    <property type="project" value="UniProtKB-UniRule"/>
</dbReference>
<dbReference type="GO" id="GO:0005737">
    <property type="term" value="C:cytoplasm"/>
    <property type="evidence" value="ECO:0007669"/>
    <property type="project" value="UniProtKB-SubCell"/>
</dbReference>
<organism evidence="13 14">
    <name type="scientific">Telmatocola sphagniphila</name>
    <dbReference type="NCBI Taxonomy" id="1123043"/>
    <lineage>
        <taxon>Bacteria</taxon>
        <taxon>Pseudomonadati</taxon>
        <taxon>Planctomycetota</taxon>
        <taxon>Planctomycetia</taxon>
        <taxon>Gemmatales</taxon>
        <taxon>Gemmataceae</taxon>
    </lineage>
</organism>
<dbReference type="InterPro" id="IPR001278">
    <property type="entry name" value="Arg-tRNA-ligase"/>
</dbReference>
<comment type="subunit">
    <text evidence="9">Monomer.</text>
</comment>
<evidence type="ECO:0000256" key="8">
    <source>
        <dbReference type="ARBA" id="ARBA00049339"/>
    </source>
</evidence>
<keyword evidence="3 9" id="KW-0436">Ligase</keyword>
<dbReference type="InterPro" id="IPR005148">
    <property type="entry name" value="Arg-tRNA-synth_N"/>
</dbReference>
<dbReference type="SUPFAM" id="SSF47323">
    <property type="entry name" value="Anticodon-binding domain of a subclass of class I aminoacyl-tRNA synthetases"/>
    <property type="match status" value="1"/>
</dbReference>
<dbReference type="CDD" id="cd00671">
    <property type="entry name" value="ArgRS_core"/>
    <property type="match status" value="1"/>
</dbReference>
<dbReference type="InterPro" id="IPR014729">
    <property type="entry name" value="Rossmann-like_a/b/a_fold"/>
</dbReference>
<comment type="similarity">
    <text evidence="1 9 10">Belongs to the class-I aminoacyl-tRNA synthetase family.</text>
</comment>
<keyword evidence="7 9" id="KW-0030">Aminoacyl-tRNA synthetase</keyword>
<dbReference type="PANTHER" id="PTHR11956">
    <property type="entry name" value="ARGINYL-TRNA SYNTHETASE"/>
    <property type="match status" value="1"/>
</dbReference>
<feature type="domain" description="DALR anticodon binding" evidence="11">
    <location>
        <begin position="475"/>
        <end position="595"/>
    </location>
</feature>
<dbReference type="InterPro" id="IPR008909">
    <property type="entry name" value="DALR_anticod-bd"/>
</dbReference>
<feature type="short sequence motif" description="'HIGH' region" evidence="9">
    <location>
        <begin position="127"/>
        <end position="137"/>
    </location>
</feature>
<evidence type="ECO:0000256" key="10">
    <source>
        <dbReference type="RuleBase" id="RU363038"/>
    </source>
</evidence>
<gene>
    <name evidence="9 13" type="primary">argS</name>
    <name evidence="13" type="ORF">KIH39_02980</name>
</gene>
<dbReference type="GO" id="GO:0006420">
    <property type="term" value="P:arginyl-tRNA aminoacylation"/>
    <property type="evidence" value="ECO:0007669"/>
    <property type="project" value="UniProtKB-UniRule"/>
</dbReference>
<dbReference type="EMBL" id="CP074694">
    <property type="protein sequence ID" value="QVL32897.1"/>
    <property type="molecule type" value="Genomic_DNA"/>
</dbReference>
<keyword evidence="2 9" id="KW-0963">Cytoplasm</keyword>
<dbReference type="PROSITE" id="PS00178">
    <property type="entry name" value="AA_TRNA_LIGASE_I"/>
    <property type="match status" value="1"/>
</dbReference>
<evidence type="ECO:0000256" key="7">
    <source>
        <dbReference type="ARBA" id="ARBA00023146"/>
    </source>
</evidence>
<evidence type="ECO:0000256" key="9">
    <source>
        <dbReference type="HAMAP-Rule" id="MF_00123"/>
    </source>
</evidence>
<sequence length="595" mass="66961">MNLIEQLRSVFRPILAKRVEDESKLLGYLGMIRPGQNPDLADYQANFAMPLAKTLNKKSPELASEIISELPKDGLIASANLAGPGFINLKLSDAFLAQALSQIRSDDRLGASRASSPRKIVIDYSGPNVAKPLHVGHLRSTIIGEALHRLLEFRGHQVIADNHLGDWGTQFGMLLYGYKNHLDKAAYEKDPVSELARLYKLVRKLGEAKSDEDEGDTANPVVQAYRQETVKLHQGDPENNRLWKEFMPACLEEVHIIYRRLDVHFDHELGESFYNPMLADVVADCLKKGIAQESQGAIVIAENEKSVSLIRKSDGAYTYTTTDLATIKYRVEHFRADCCLYVVDFRQGDHFKKLFTAAKRWGYPNIELTHVSFGSVLGEDKRPIKTRSGEPIELNELLDEAIRQGREKYEASRSEREERGFRVPELSDAEIQEIAEVVGLGAVKYADLSQNRTSDYVFSYEKMLATDGNTATYNQYAYARCRSIFRESEVEELAFQKQNHPVILGEPQERALALQLLRLDEALITAEAEYAPHALTSYLWEVSKALASFYASPNCSVLKASSDELKNSRLVLCDLTARTISLVLNLLAIRTVERM</sequence>
<dbReference type="InterPro" id="IPR036695">
    <property type="entry name" value="Arg-tRNA-synth_N_sf"/>
</dbReference>
<dbReference type="EC" id="6.1.1.19" evidence="9"/>
<dbReference type="Gene3D" id="3.40.50.620">
    <property type="entry name" value="HUPs"/>
    <property type="match status" value="1"/>
</dbReference>
<evidence type="ECO:0000259" key="11">
    <source>
        <dbReference type="SMART" id="SM00836"/>
    </source>
</evidence>
<dbReference type="SUPFAM" id="SSF52374">
    <property type="entry name" value="Nucleotidylyl transferase"/>
    <property type="match status" value="1"/>
</dbReference>
<comment type="catalytic activity">
    <reaction evidence="8 9">
        <text>tRNA(Arg) + L-arginine + ATP = L-arginyl-tRNA(Arg) + AMP + diphosphate</text>
        <dbReference type="Rhea" id="RHEA:20301"/>
        <dbReference type="Rhea" id="RHEA-COMP:9658"/>
        <dbReference type="Rhea" id="RHEA-COMP:9673"/>
        <dbReference type="ChEBI" id="CHEBI:30616"/>
        <dbReference type="ChEBI" id="CHEBI:32682"/>
        <dbReference type="ChEBI" id="CHEBI:33019"/>
        <dbReference type="ChEBI" id="CHEBI:78442"/>
        <dbReference type="ChEBI" id="CHEBI:78513"/>
        <dbReference type="ChEBI" id="CHEBI:456215"/>
        <dbReference type="EC" id="6.1.1.19"/>
    </reaction>
</comment>
<dbReference type="InterPro" id="IPR001412">
    <property type="entry name" value="aa-tRNA-synth_I_CS"/>
</dbReference>
<evidence type="ECO:0000256" key="6">
    <source>
        <dbReference type="ARBA" id="ARBA00022917"/>
    </source>
</evidence>
<dbReference type="PRINTS" id="PR01038">
    <property type="entry name" value="TRNASYNTHARG"/>
</dbReference>
<comment type="subcellular location">
    <subcellularLocation>
        <location evidence="9">Cytoplasm</location>
    </subcellularLocation>
</comment>
<keyword evidence="14" id="KW-1185">Reference proteome</keyword>
<dbReference type="InterPro" id="IPR009080">
    <property type="entry name" value="tRNAsynth_Ia_anticodon-bd"/>
</dbReference>
<evidence type="ECO:0000256" key="2">
    <source>
        <dbReference type="ARBA" id="ARBA00022490"/>
    </source>
</evidence>
<keyword evidence="4 9" id="KW-0547">Nucleotide-binding</keyword>
<dbReference type="SMART" id="SM00836">
    <property type="entry name" value="DALR_1"/>
    <property type="match status" value="1"/>
</dbReference>
<name>A0A8E6B7Q7_9BACT</name>
<dbReference type="FunFam" id="3.40.50.620:FF:000116">
    <property type="entry name" value="Arginine--tRNA ligase"/>
    <property type="match status" value="1"/>
</dbReference>
<dbReference type="HAMAP" id="MF_00123">
    <property type="entry name" value="Arg_tRNA_synth"/>
    <property type="match status" value="1"/>
</dbReference>
<feature type="domain" description="Arginyl tRNA synthetase N-terminal" evidence="12">
    <location>
        <begin position="1"/>
        <end position="91"/>
    </location>
</feature>
<evidence type="ECO:0000256" key="4">
    <source>
        <dbReference type="ARBA" id="ARBA00022741"/>
    </source>
</evidence>
<evidence type="ECO:0000259" key="12">
    <source>
        <dbReference type="SMART" id="SM01016"/>
    </source>
</evidence>
<dbReference type="SUPFAM" id="SSF55190">
    <property type="entry name" value="Arginyl-tRNA synthetase (ArgRS), N-terminal 'additional' domain"/>
    <property type="match status" value="1"/>
</dbReference>
<dbReference type="KEGG" id="tsph:KIH39_02980"/>
<evidence type="ECO:0000256" key="3">
    <source>
        <dbReference type="ARBA" id="ARBA00022598"/>
    </source>
</evidence>
<dbReference type="SMART" id="SM01016">
    <property type="entry name" value="Arg_tRNA_synt_N"/>
    <property type="match status" value="1"/>
</dbReference>
<dbReference type="NCBIfam" id="TIGR00456">
    <property type="entry name" value="argS"/>
    <property type="match status" value="1"/>
</dbReference>
<dbReference type="Gene3D" id="3.30.1360.70">
    <property type="entry name" value="Arginyl tRNA synthetase N-terminal domain"/>
    <property type="match status" value="1"/>
</dbReference>
<reference evidence="13" key="1">
    <citation type="submission" date="2021-05" db="EMBL/GenBank/DDBJ databases">
        <title>Complete genome sequence of the cellulolytic planctomycete Telmatocola sphagniphila SP2T and characterization of the first cellulase from planctomycetes.</title>
        <authorList>
            <person name="Rakitin A.L."/>
            <person name="Beletsky A.V."/>
            <person name="Naumoff D.G."/>
            <person name="Kulichevskaya I.S."/>
            <person name="Mardanov A.V."/>
            <person name="Ravin N.V."/>
            <person name="Dedysh S.N."/>
        </authorList>
    </citation>
    <scope>NUCLEOTIDE SEQUENCE</scope>
    <source>
        <strain evidence="13">SP2T</strain>
    </source>
</reference>
<evidence type="ECO:0000256" key="5">
    <source>
        <dbReference type="ARBA" id="ARBA00022840"/>
    </source>
</evidence>
<evidence type="ECO:0000313" key="13">
    <source>
        <dbReference type="EMBL" id="QVL32897.1"/>
    </source>
</evidence>
<dbReference type="InterPro" id="IPR035684">
    <property type="entry name" value="ArgRS_core"/>
</dbReference>
<dbReference type="AlphaFoldDB" id="A0A8E6B7Q7"/>
<dbReference type="Pfam" id="PF05746">
    <property type="entry name" value="DALR_1"/>
    <property type="match status" value="1"/>
</dbReference>
<protein>
    <recommendedName>
        <fullName evidence="9">Arginine--tRNA ligase</fullName>
        <ecNumber evidence="9">6.1.1.19</ecNumber>
    </recommendedName>
    <alternativeName>
        <fullName evidence="9">Arginyl-tRNA synthetase</fullName>
        <shortName evidence="9">ArgRS</shortName>
    </alternativeName>
</protein>
<dbReference type="GO" id="GO:0004814">
    <property type="term" value="F:arginine-tRNA ligase activity"/>
    <property type="evidence" value="ECO:0007669"/>
    <property type="project" value="UniProtKB-UniRule"/>
</dbReference>
<keyword evidence="6 9" id="KW-0648">Protein biosynthesis</keyword>
<proteinExistence type="inferred from homology"/>
<keyword evidence="5 9" id="KW-0067">ATP-binding</keyword>
<accession>A0A8E6B7Q7</accession>
<dbReference type="Proteomes" id="UP000676194">
    <property type="component" value="Chromosome"/>
</dbReference>
<dbReference type="Pfam" id="PF03485">
    <property type="entry name" value="Arg_tRNA_synt_N"/>
    <property type="match status" value="1"/>
</dbReference>
<evidence type="ECO:0000313" key="14">
    <source>
        <dbReference type="Proteomes" id="UP000676194"/>
    </source>
</evidence>
<dbReference type="Pfam" id="PF00750">
    <property type="entry name" value="tRNA-synt_1d"/>
    <property type="match status" value="1"/>
</dbReference>
<dbReference type="RefSeq" id="WP_213497787.1">
    <property type="nucleotide sequence ID" value="NZ_CP074694.1"/>
</dbReference>
<dbReference type="Gene3D" id="1.10.730.10">
    <property type="entry name" value="Isoleucyl-tRNA Synthetase, Domain 1"/>
    <property type="match status" value="1"/>
</dbReference>
<dbReference type="PANTHER" id="PTHR11956:SF5">
    <property type="entry name" value="ARGININE--TRNA LIGASE, CYTOPLASMIC"/>
    <property type="match status" value="1"/>
</dbReference>